<reference evidence="1" key="1">
    <citation type="submission" date="2020-02" db="EMBL/GenBank/DDBJ databases">
        <authorList>
            <person name="Meier V. D."/>
        </authorList>
    </citation>
    <scope>NUCLEOTIDE SEQUENCE</scope>
    <source>
        <strain evidence="1">AVDCRST_MAG08</strain>
    </source>
</reference>
<organism evidence="1">
    <name type="scientific">uncultured Acetobacteraceae bacterium</name>
    <dbReference type="NCBI Taxonomy" id="169975"/>
    <lineage>
        <taxon>Bacteria</taxon>
        <taxon>Pseudomonadati</taxon>
        <taxon>Pseudomonadota</taxon>
        <taxon>Alphaproteobacteria</taxon>
        <taxon>Acetobacterales</taxon>
        <taxon>Acetobacteraceae</taxon>
        <taxon>environmental samples</taxon>
    </lineage>
</organism>
<gene>
    <name evidence="1" type="ORF">AVDCRST_MAG08-2824</name>
</gene>
<proteinExistence type="predicted"/>
<accession>A0A6J4IWJ5</accession>
<dbReference type="AlphaFoldDB" id="A0A6J4IWJ5"/>
<evidence type="ECO:0000313" key="1">
    <source>
        <dbReference type="EMBL" id="CAA9263937.1"/>
    </source>
</evidence>
<sequence>MGCKARPFRSGRHLLWMLPAMPDAAWKVRFRRVGQTCARRHRSTVRGLFR</sequence>
<dbReference type="EMBL" id="CADCTG010000208">
    <property type="protein sequence ID" value="CAA9263937.1"/>
    <property type="molecule type" value="Genomic_DNA"/>
</dbReference>
<protein>
    <submittedName>
        <fullName evidence="1">Uncharacterized protein</fullName>
    </submittedName>
</protein>
<name>A0A6J4IWJ5_9PROT</name>